<protein>
    <submittedName>
        <fullName evidence="1">Uncharacterized protein</fullName>
    </submittedName>
</protein>
<name>A0A2K8UNT1_ACILW</name>
<proteinExistence type="predicted"/>
<sequence length="118" mass="13627">MIHGVKLEDLTDDERLGLEEIVNDAYDKILSAANIVLSRCRKSLNINYLRKENPTLTEILKQMQEISGLMQNLNQAGYVTFKAEEYVKHVQDIVEAVESGHTEDLERHVRELNQRSFL</sequence>
<gene>
    <name evidence="1" type="ORF">FOB19_03980</name>
</gene>
<dbReference type="EMBL" id="CP054803">
    <property type="protein sequence ID" value="QKU20660.1"/>
    <property type="molecule type" value="Genomic_DNA"/>
</dbReference>
<dbReference type="AlphaFoldDB" id="A0A2K8UNT1"/>
<organism evidence="1 2">
    <name type="scientific">Acinetobacter lwoffii</name>
    <dbReference type="NCBI Taxonomy" id="28090"/>
    <lineage>
        <taxon>Bacteria</taxon>
        <taxon>Pseudomonadati</taxon>
        <taxon>Pseudomonadota</taxon>
        <taxon>Gammaproteobacteria</taxon>
        <taxon>Moraxellales</taxon>
        <taxon>Moraxellaceae</taxon>
        <taxon>Acinetobacter</taxon>
    </lineage>
</organism>
<dbReference type="RefSeq" id="WP_086044479.1">
    <property type="nucleotide sequence ID" value="NZ_CP019143.2"/>
</dbReference>
<evidence type="ECO:0000313" key="2">
    <source>
        <dbReference type="Proteomes" id="UP000509126"/>
    </source>
</evidence>
<accession>A0A2K8UNT1</accession>
<reference evidence="1 2" key="1">
    <citation type="submission" date="2019-11" db="EMBL/GenBank/DDBJ databases">
        <title>FDA dAtabase for Regulatory Grade micrObial Sequences (FDA-ARGOS): Supporting development and validation of Infectious Disease Dx tests.</title>
        <authorList>
            <person name="Patel R."/>
            <person name="Rucinski S."/>
            <person name="Tallon L."/>
            <person name="Sadzewicz L."/>
            <person name="Vavikolanu K."/>
            <person name="Mehta A."/>
            <person name="Aluvathingal J."/>
            <person name="Nadendla S."/>
            <person name="Nandy P."/>
            <person name="Geyer C."/>
            <person name="Yan Y."/>
            <person name="Sichtig H."/>
        </authorList>
    </citation>
    <scope>NUCLEOTIDE SEQUENCE [LARGE SCALE GENOMIC DNA]</scope>
    <source>
        <strain evidence="1 2">FDAARGOS_557</strain>
    </source>
</reference>
<dbReference type="Proteomes" id="UP000509126">
    <property type="component" value="Chromosome"/>
</dbReference>
<evidence type="ECO:0000313" key="1">
    <source>
        <dbReference type="EMBL" id="QKU20660.1"/>
    </source>
</evidence>
<dbReference type="STRING" id="28090.GCA_002119785_01694"/>